<gene>
    <name evidence="1" type="ORF">GGQ64_004579</name>
</gene>
<proteinExistence type="predicted"/>
<dbReference type="Proteomes" id="UP000574761">
    <property type="component" value="Unassembled WGS sequence"/>
</dbReference>
<protein>
    <submittedName>
        <fullName evidence="1">Uncharacterized protein</fullName>
    </submittedName>
</protein>
<organism evidence="1 2">
    <name type="scientific">Mycoplana azooxidifex</name>
    <dbReference type="NCBI Taxonomy" id="1636188"/>
    <lineage>
        <taxon>Bacteria</taxon>
        <taxon>Pseudomonadati</taxon>
        <taxon>Pseudomonadota</taxon>
        <taxon>Alphaproteobacteria</taxon>
        <taxon>Hyphomicrobiales</taxon>
        <taxon>Rhizobiaceae</taxon>
        <taxon>Mycoplana</taxon>
    </lineage>
</organism>
<evidence type="ECO:0000313" key="2">
    <source>
        <dbReference type="Proteomes" id="UP000574761"/>
    </source>
</evidence>
<accession>A0A7W6GMV8</accession>
<reference evidence="1 2" key="1">
    <citation type="submission" date="2020-08" db="EMBL/GenBank/DDBJ databases">
        <title>Genomic Encyclopedia of Type Strains, Phase IV (KMG-IV): sequencing the most valuable type-strain genomes for metagenomic binning, comparative biology and taxonomic classification.</title>
        <authorList>
            <person name="Goeker M."/>
        </authorList>
    </citation>
    <scope>NUCLEOTIDE SEQUENCE [LARGE SCALE GENOMIC DNA]</scope>
    <source>
        <strain evidence="1 2">DSM 100211</strain>
    </source>
</reference>
<dbReference type="AlphaFoldDB" id="A0A7W6GMV8"/>
<dbReference type="RefSeq" id="WP_183807580.1">
    <property type="nucleotide sequence ID" value="NZ_JACIEE010000010.1"/>
</dbReference>
<sequence length="406" mass="46679">MSHRNIVIIYRSSKRDGAVELHYVEETLRKAQARFDDRRVLTPQIDLEAFQCRAVVDWIDIHIRLDRPSQHWWINERIEGAHGRKAFVEPAGAGSGGATAEFRIRLQEPKFQAVRTLLSNLEDAYGFAAAPSIVGIEVSIDFYPRVPGEDDRARMHGVLVRHFFPTTRVLRTNRTWPRFMPGLTKDTDYTVSRNEKDESLDLGARMSPGMDQAPCYGSTYYVGERNDPRAFWRIQNKVIDRQNIAAGTFEELSDAEKRIRIEVTLGDHDCREIGLCTFEDLRTLKFTNLQKRFFQFMKPTFAIIRPGSAGVASMAVRQKVEDFRRQRFLNAGVLGLQIREDARRELRHANLPTIKRRHRLLGSKMPPTNRTGAGDYGTMVAYEELSRMVERALAELQRRVRGEMGV</sequence>
<dbReference type="EMBL" id="JACIEE010000010">
    <property type="protein sequence ID" value="MBB3979339.1"/>
    <property type="molecule type" value="Genomic_DNA"/>
</dbReference>
<comment type="caution">
    <text evidence="1">The sequence shown here is derived from an EMBL/GenBank/DDBJ whole genome shotgun (WGS) entry which is preliminary data.</text>
</comment>
<name>A0A7W6GMV8_9HYPH</name>
<evidence type="ECO:0000313" key="1">
    <source>
        <dbReference type="EMBL" id="MBB3979339.1"/>
    </source>
</evidence>
<keyword evidence="2" id="KW-1185">Reference proteome</keyword>